<accession>A0A1R3HMQ6</accession>
<keyword evidence="1" id="KW-0812">Transmembrane</keyword>
<feature type="transmembrane region" description="Helical" evidence="1">
    <location>
        <begin position="20"/>
        <end position="41"/>
    </location>
</feature>
<dbReference type="EMBL" id="AWUE01019772">
    <property type="protein sequence ID" value="OMO71552.1"/>
    <property type="molecule type" value="Genomic_DNA"/>
</dbReference>
<evidence type="ECO:0000256" key="1">
    <source>
        <dbReference type="SAM" id="Phobius"/>
    </source>
</evidence>
<reference evidence="3" key="1">
    <citation type="submission" date="2013-09" db="EMBL/GenBank/DDBJ databases">
        <title>Corchorus olitorius genome sequencing.</title>
        <authorList>
            <person name="Alam M."/>
            <person name="Haque M.S."/>
            <person name="Islam M.S."/>
            <person name="Emdad E.M."/>
            <person name="Islam M.M."/>
            <person name="Ahmed B."/>
            <person name="Halim A."/>
            <person name="Hossen Q.M.M."/>
            <person name="Hossain M.Z."/>
            <person name="Ahmed R."/>
            <person name="Khan M.M."/>
            <person name="Islam R."/>
            <person name="Rashid M.M."/>
            <person name="Khan S.A."/>
            <person name="Rahman M.S."/>
            <person name="Alam M."/>
            <person name="Yahiya A.S."/>
            <person name="Khan M.S."/>
            <person name="Azam M.S."/>
            <person name="Haque T."/>
            <person name="Lashkar M.Z.H."/>
            <person name="Akhand A.I."/>
            <person name="Morshed G."/>
            <person name="Roy S."/>
            <person name="Uddin K.S."/>
            <person name="Rabeya T."/>
            <person name="Hossain A.S."/>
            <person name="Chowdhury A."/>
            <person name="Snigdha A.R."/>
            <person name="Mortoza M.S."/>
            <person name="Matin S.A."/>
            <person name="Hoque S.M.E."/>
            <person name="Islam M.K."/>
            <person name="Roy D.K."/>
            <person name="Haider R."/>
            <person name="Moosa M.M."/>
            <person name="Elias S.M."/>
            <person name="Hasan A.M."/>
            <person name="Jahan S."/>
            <person name="Shafiuddin M."/>
            <person name="Mahmood N."/>
            <person name="Shommy N.S."/>
        </authorList>
    </citation>
    <scope>NUCLEOTIDE SEQUENCE [LARGE SCALE GENOMIC DNA]</scope>
    <source>
        <strain evidence="3">cv. O-4</strain>
    </source>
</reference>
<feature type="transmembrane region" description="Helical" evidence="1">
    <location>
        <begin position="61"/>
        <end position="86"/>
    </location>
</feature>
<proteinExistence type="predicted"/>
<dbReference type="Proteomes" id="UP000187203">
    <property type="component" value="Unassembled WGS sequence"/>
</dbReference>
<keyword evidence="1" id="KW-0472">Membrane</keyword>
<evidence type="ECO:0000313" key="2">
    <source>
        <dbReference type="EMBL" id="OMO71552.1"/>
    </source>
</evidence>
<keyword evidence="1" id="KW-1133">Transmembrane helix</keyword>
<comment type="caution">
    <text evidence="2">The sequence shown here is derived from an EMBL/GenBank/DDBJ whole genome shotgun (WGS) entry which is preliminary data.</text>
</comment>
<protein>
    <submittedName>
        <fullName evidence="2">Pentatricopeptide repeat-containing protein</fullName>
    </submittedName>
</protein>
<gene>
    <name evidence="2" type="ORF">COLO4_28190</name>
</gene>
<name>A0A1R3HMQ6_9ROSI</name>
<keyword evidence="3" id="KW-1185">Reference proteome</keyword>
<organism evidence="2 3">
    <name type="scientific">Corchorus olitorius</name>
    <dbReference type="NCBI Taxonomy" id="93759"/>
    <lineage>
        <taxon>Eukaryota</taxon>
        <taxon>Viridiplantae</taxon>
        <taxon>Streptophyta</taxon>
        <taxon>Embryophyta</taxon>
        <taxon>Tracheophyta</taxon>
        <taxon>Spermatophyta</taxon>
        <taxon>Magnoliopsida</taxon>
        <taxon>eudicotyledons</taxon>
        <taxon>Gunneridae</taxon>
        <taxon>Pentapetalae</taxon>
        <taxon>rosids</taxon>
        <taxon>malvids</taxon>
        <taxon>Malvales</taxon>
        <taxon>Malvaceae</taxon>
        <taxon>Grewioideae</taxon>
        <taxon>Apeibeae</taxon>
        <taxon>Corchorus</taxon>
    </lineage>
</organism>
<sequence>MGLTQSEHRFASTVVSHHHIDLFLASACTIPLVMLFIATVAAPPLIGTGRGPQEWVCNPDIIASAPLLAWFTNKFFFMSLSLFALWTSSTAESFKPLLRLHSPNLRKIIDRPRGSLKHQLRLRAIMKCNLRGSVVEIEFNFSMTHICAVI</sequence>
<evidence type="ECO:0000313" key="3">
    <source>
        <dbReference type="Proteomes" id="UP000187203"/>
    </source>
</evidence>
<dbReference type="AlphaFoldDB" id="A0A1R3HMQ6"/>